<dbReference type="EMBL" id="NRSZ01000284">
    <property type="protein sequence ID" value="PNY28251.1"/>
    <property type="molecule type" value="Genomic_DNA"/>
</dbReference>
<dbReference type="GO" id="GO:0008233">
    <property type="term" value="F:peptidase activity"/>
    <property type="evidence" value="ECO:0007669"/>
    <property type="project" value="UniProtKB-KW"/>
</dbReference>
<comment type="caution">
    <text evidence="2">The sequence shown here is derived from an EMBL/GenBank/DDBJ whole genome shotgun (WGS) entry which is preliminary data.</text>
</comment>
<dbReference type="STRING" id="45235.A0A2K3QL37"/>
<keyword evidence="2" id="KW-0378">Hydrolase</keyword>
<evidence type="ECO:0000256" key="1">
    <source>
        <dbReference type="SAM" id="MobiDB-lite"/>
    </source>
</evidence>
<proteinExistence type="predicted"/>
<name>A0A2K3QL37_9HYPO</name>
<protein>
    <submittedName>
        <fullName evidence="2">Eukaryotic aspartyl protease</fullName>
    </submittedName>
</protein>
<reference evidence="2 3" key="1">
    <citation type="submission" date="2017-08" db="EMBL/GenBank/DDBJ databases">
        <title>Harnessing the power of phylogenomics to disentangle the directionality and signatures of interkingdom host jumping in the parasitic fungal genus Tolypocladium.</title>
        <authorList>
            <person name="Quandt C.A."/>
            <person name="Patterson W."/>
            <person name="Spatafora J.W."/>
        </authorList>
    </citation>
    <scope>NUCLEOTIDE SEQUENCE [LARGE SCALE GENOMIC DNA]</scope>
    <source>
        <strain evidence="2 3">CBS 113982</strain>
    </source>
</reference>
<keyword evidence="2" id="KW-0645">Protease</keyword>
<feature type="region of interest" description="Disordered" evidence="1">
    <location>
        <begin position="149"/>
        <end position="170"/>
    </location>
</feature>
<keyword evidence="3" id="KW-1185">Reference proteome</keyword>
<evidence type="ECO:0000313" key="2">
    <source>
        <dbReference type="EMBL" id="PNY28251.1"/>
    </source>
</evidence>
<organism evidence="2 3">
    <name type="scientific">Tolypocladium capitatum</name>
    <dbReference type="NCBI Taxonomy" id="45235"/>
    <lineage>
        <taxon>Eukaryota</taxon>
        <taxon>Fungi</taxon>
        <taxon>Dikarya</taxon>
        <taxon>Ascomycota</taxon>
        <taxon>Pezizomycotina</taxon>
        <taxon>Sordariomycetes</taxon>
        <taxon>Hypocreomycetidae</taxon>
        <taxon>Hypocreales</taxon>
        <taxon>Ophiocordycipitaceae</taxon>
        <taxon>Tolypocladium</taxon>
    </lineage>
</organism>
<gene>
    <name evidence="2" type="ORF">TCAP_01827</name>
</gene>
<dbReference type="GO" id="GO:0006508">
    <property type="term" value="P:proteolysis"/>
    <property type="evidence" value="ECO:0007669"/>
    <property type="project" value="UniProtKB-KW"/>
</dbReference>
<evidence type="ECO:0000313" key="3">
    <source>
        <dbReference type="Proteomes" id="UP000236621"/>
    </source>
</evidence>
<sequence length="213" mass="23528">MRGIRNDLINRSRIWWYDVNLYPDVNELAFVYDPPMCNCWGIELESLNIGTKLQKIERTSSKSGKGASFDHANYGRGTALTPNAYTRLARTTGATPVDLQNPPNSGPQLFYSVDCSEIAPFPILKYKFSGRHRKCLTLVDRDAVASSHLADGDGGDVIEGAGSNRPSWTEPFPGHKCMMEGIHNKAFVIGTEDIHGGGRESSLQAALDLRGWR</sequence>
<dbReference type="OrthoDB" id="771136at2759"/>
<accession>A0A2K3QL37</accession>
<dbReference type="AlphaFoldDB" id="A0A2K3QL37"/>
<dbReference type="Proteomes" id="UP000236621">
    <property type="component" value="Unassembled WGS sequence"/>
</dbReference>